<organism evidence="20 21">
    <name type="scientific">Friedmanniomyces simplex</name>
    <dbReference type="NCBI Taxonomy" id="329884"/>
    <lineage>
        <taxon>Eukaryota</taxon>
        <taxon>Fungi</taxon>
        <taxon>Dikarya</taxon>
        <taxon>Ascomycota</taxon>
        <taxon>Pezizomycotina</taxon>
        <taxon>Dothideomycetes</taxon>
        <taxon>Dothideomycetidae</taxon>
        <taxon>Mycosphaerellales</taxon>
        <taxon>Teratosphaeriaceae</taxon>
        <taxon>Friedmanniomyces</taxon>
    </lineage>
</organism>
<keyword evidence="21" id="KW-1185">Reference proteome</keyword>
<evidence type="ECO:0000256" key="8">
    <source>
        <dbReference type="ARBA" id="ARBA00022618"/>
    </source>
</evidence>
<feature type="compositionally biased region" description="Low complexity" evidence="19">
    <location>
        <begin position="23"/>
        <end position="34"/>
    </location>
</feature>
<keyword evidence="8" id="KW-0132">Cell division</keyword>
<keyword evidence="10" id="KW-0498">Mitosis</keyword>
<dbReference type="PANTHER" id="PTHR28036">
    <property type="entry name" value="DASH COMPLEX SUBUNIT DAD2"/>
    <property type="match status" value="1"/>
</dbReference>
<evidence type="ECO:0000256" key="9">
    <source>
        <dbReference type="ARBA" id="ARBA00022701"/>
    </source>
</evidence>
<keyword evidence="9" id="KW-0493">Microtubule</keyword>
<evidence type="ECO:0000256" key="12">
    <source>
        <dbReference type="ARBA" id="ARBA00022838"/>
    </source>
</evidence>
<keyword evidence="6" id="KW-0158">Chromosome</keyword>
<gene>
    <name evidence="20" type="ORF">B0A55_00556</name>
</gene>
<feature type="coiled-coil region" evidence="18">
    <location>
        <begin position="36"/>
        <end position="73"/>
    </location>
</feature>
<keyword evidence="12" id="KW-0995">Kinetochore</keyword>
<dbReference type="GO" id="GO:0008608">
    <property type="term" value="P:attachment of spindle microtubules to kinetochore"/>
    <property type="evidence" value="ECO:0007669"/>
    <property type="project" value="TreeGrafter"/>
</dbReference>
<dbReference type="EMBL" id="NAJQ01000008">
    <property type="protein sequence ID" value="TKA83487.1"/>
    <property type="molecule type" value="Genomic_DNA"/>
</dbReference>
<reference evidence="20 21" key="1">
    <citation type="submission" date="2017-03" db="EMBL/GenBank/DDBJ databases">
        <title>Genomes of endolithic fungi from Antarctica.</title>
        <authorList>
            <person name="Coleine C."/>
            <person name="Masonjones S."/>
            <person name="Stajich J.E."/>
        </authorList>
    </citation>
    <scope>NUCLEOTIDE SEQUENCE [LARGE SCALE GENOMIC DNA]</scope>
    <source>
        <strain evidence="20 21">CCFEE 5184</strain>
    </source>
</reference>
<dbReference type="GO" id="GO:0051301">
    <property type="term" value="P:cell division"/>
    <property type="evidence" value="ECO:0007669"/>
    <property type="project" value="UniProtKB-KW"/>
</dbReference>
<evidence type="ECO:0000256" key="5">
    <source>
        <dbReference type="ARBA" id="ARBA00020260"/>
    </source>
</evidence>
<keyword evidence="16" id="KW-0137">Centromere</keyword>
<evidence type="ECO:0000256" key="18">
    <source>
        <dbReference type="SAM" id="Coils"/>
    </source>
</evidence>
<evidence type="ECO:0000256" key="4">
    <source>
        <dbReference type="ARBA" id="ARBA00005501"/>
    </source>
</evidence>
<evidence type="ECO:0000313" key="21">
    <source>
        <dbReference type="Proteomes" id="UP000309340"/>
    </source>
</evidence>
<dbReference type="InterPro" id="IPR013963">
    <property type="entry name" value="DASH_Dad2"/>
</dbReference>
<comment type="similarity">
    <text evidence="4">Belongs to the DASH complex DAD2 family.</text>
</comment>
<dbReference type="GO" id="GO:0005874">
    <property type="term" value="C:microtubule"/>
    <property type="evidence" value="ECO:0007669"/>
    <property type="project" value="UniProtKB-KW"/>
</dbReference>
<keyword evidence="14" id="KW-0539">Nucleus</keyword>
<evidence type="ECO:0000256" key="13">
    <source>
        <dbReference type="ARBA" id="ARBA00023212"/>
    </source>
</evidence>
<evidence type="ECO:0000256" key="15">
    <source>
        <dbReference type="ARBA" id="ARBA00023306"/>
    </source>
</evidence>
<keyword evidence="13" id="KW-0206">Cytoskeleton</keyword>
<evidence type="ECO:0000256" key="2">
    <source>
        <dbReference type="ARBA" id="ARBA00004186"/>
    </source>
</evidence>
<evidence type="ECO:0000256" key="11">
    <source>
        <dbReference type="ARBA" id="ARBA00022829"/>
    </source>
</evidence>
<comment type="subcellular location">
    <subcellularLocation>
        <location evidence="3">Chromosome</location>
        <location evidence="3">Centromere</location>
        <location evidence="3">Kinetochore</location>
    </subcellularLocation>
    <subcellularLocation>
        <location evidence="2">Cytoplasm</location>
        <location evidence="2">Cytoskeleton</location>
        <location evidence="2">Spindle</location>
    </subcellularLocation>
    <subcellularLocation>
        <location evidence="1">Nucleus</location>
    </subcellularLocation>
</comment>
<dbReference type="PANTHER" id="PTHR28036:SF1">
    <property type="entry name" value="DASH COMPLEX SUBUNIT DAD2"/>
    <property type="match status" value="1"/>
</dbReference>
<proteinExistence type="inferred from homology"/>
<keyword evidence="11" id="KW-0159">Chromosome partition</keyword>
<dbReference type="GO" id="GO:0044732">
    <property type="term" value="C:mitotic spindle pole body"/>
    <property type="evidence" value="ECO:0007669"/>
    <property type="project" value="TreeGrafter"/>
</dbReference>
<evidence type="ECO:0000256" key="16">
    <source>
        <dbReference type="ARBA" id="ARBA00023328"/>
    </source>
</evidence>
<evidence type="ECO:0000256" key="6">
    <source>
        <dbReference type="ARBA" id="ARBA00022454"/>
    </source>
</evidence>
<feature type="region of interest" description="Disordered" evidence="19">
    <location>
        <begin position="1"/>
        <end position="34"/>
    </location>
</feature>
<sequence length="150" mass="16051">MSYRPTLPSHIRPRPSSGLGLRNSNPSTSANTNTQASALQSRIAEKKVELESLRQLRDLSAGLAGQMQQLEEKLATLGTGTEAVAAVMGNWNQVLRAVFMASAKIPKPSNDGEEVEEAETMPLPQTLVRIPIQQAEAMQKEAEAAQTAGG</sequence>
<keyword evidence="15" id="KW-0131">Cell cycle</keyword>
<evidence type="ECO:0000256" key="14">
    <source>
        <dbReference type="ARBA" id="ARBA00023242"/>
    </source>
</evidence>
<dbReference type="GO" id="GO:0000278">
    <property type="term" value="P:mitotic cell cycle"/>
    <property type="evidence" value="ECO:0007669"/>
    <property type="project" value="InterPro"/>
</dbReference>
<name>A0A4U0Y238_9PEZI</name>
<feature type="region of interest" description="Disordered" evidence="19">
    <location>
        <begin position="105"/>
        <end position="125"/>
    </location>
</feature>
<dbReference type="GO" id="GO:0042729">
    <property type="term" value="C:DASH complex"/>
    <property type="evidence" value="ECO:0007669"/>
    <property type="project" value="InterPro"/>
</dbReference>
<evidence type="ECO:0000256" key="1">
    <source>
        <dbReference type="ARBA" id="ARBA00004123"/>
    </source>
</evidence>
<dbReference type="Pfam" id="PF08654">
    <property type="entry name" value="DASH_Dad2"/>
    <property type="match status" value="1"/>
</dbReference>
<keyword evidence="18" id="KW-0175">Coiled coil</keyword>
<dbReference type="STRING" id="329884.A0A4U0Y238"/>
<comment type="caution">
    <text evidence="20">The sequence shown here is derived from an EMBL/GenBank/DDBJ whole genome shotgun (WGS) entry which is preliminary data.</text>
</comment>
<accession>A0A4U0Y238</accession>
<protein>
    <recommendedName>
        <fullName evidence="5">DASH complex subunit DAD2</fullName>
    </recommendedName>
    <alternativeName>
        <fullName evidence="17">Outer kinetochore protein DAD2</fullName>
    </alternativeName>
</protein>
<evidence type="ECO:0000256" key="3">
    <source>
        <dbReference type="ARBA" id="ARBA00004629"/>
    </source>
</evidence>
<evidence type="ECO:0000256" key="17">
    <source>
        <dbReference type="ARBA" id="ARBA00030568"/>
    </source>
</evidence>
<evidence type="ECO:0000256" key="7">
    <source>
        <dbReference type="ARBA" id="ARBA00022490"/>
    </source>
</evidence>
<dbReference type="AlphaFoldDB" id="A0A4U0Y238"/>
<evidence type="ECO:0000313" key="20">
    <source>
        <dbReference type="EMBL" id="TKA83487.1"/>
    </source>
</evidence>
<evidence type="ECO:0000256" key="19">
    <source>
        <dbReference type="SAM" id="MobiDB-lite"/>
    </source>
</evidence>
<dbReference type="Proteomes" id="UP000309340">
    <property type="component" value="Unassembled WGS sequence"/>
</dbReference>
<keyword evidence="7" id="KW-0963">Cytoplasm</keyword>
<dbReference type="OrthoDB" id="3230169at2759"/>
<evidence type="ECO:0000256" key="10">
    <source>
        <dbReference type="ARBA" id="ARBA00022776"/>
    </source>
</evidence>
<dbReference type="GO" id="GO:1990023">
    <property type="term" value="C:mitotic spindle midzone"/>
    <property type="evidence" value="ECO:0007669"/>
    <property type="project" value="TreeGrafter"/>
</dbReference>